<feature type="region of interest" description="Disordered" evidence="1">
    <location>
        <begin position="108"/>
        <end position="134"/>
    </location>
</feature>
<reference evidence="2" key="1">
    <citation type="journal article" date="2020" name="Stud. Mycol.">
        <title>101 Dothideomycetes genomes: a test case for predicting lifestyles and emergence of pathogens.</title>
        <authorList>
            <person name="Haridas S."/>
            <person name="Albert R."/>
            <person name="Binder M."/>
            <person name="Bloem J."/>
            <person name="Labutti K."/>
            <person name="Salamov A."/>
            <person name="Andreopoulos B."/>
            <person name="Baker S."/>
            <person name="Barry K."/>
            <person name="Bills G."/>
            <person name="Bluhm B."/>
            <person name="Cannon C."/>
            <person name="Castanera R."/>
            <person name="Culley D."/>
            <person name="Daum C."/>
            <person name="Ezra D."/>
            <person name="Gonzalez J."/>
            <person name="Henrissat B."/>
            <person name="Kuo A."/>
            <person name="Liang C."/>
            <person name="Lipzen A."/>
            <person name="Lutzoni F."/>
            <person name="Magnuson J."/>
            <person name="Mondo S."/>
            <person name="Nolan M."/>
            <person name="Ohm R."/>
            <person name="Pangilinan J."/>
            <person name="Park H.-J."/>
            <person name="Ramirez L."/>
            <person name="Alfaro M."/>
            <person name="Sun H."/>
            <person name="Tritt A."/>
            <person name="Yoshinaga Y."/>
            <person name="Zwiers L.-H."/>
            <person name="Turgeon B."/>
            <person name="Goodwin S."/>
            <person name="Spatafora J."/>
            <person name="Crous P."/>
            <person name="Grigoriev I."/>
        </authorList>
    </citation>
    <scope>NUCLEOTIDE SEQUENCE</scope>
    <source>
        <strain evidence="2">CBS 110217</strain>
    </source>
</reference>
<dbReference type="EMBL" id="ML978257">
    <property type="protein sequence ID" value="KAF2025763.1"/>
    <property type="molecule type" value="Genomic_DNA"/>
</dbReference>
<feature type="region of interest" description="Disordered" evidence="1">
    <location>
        <begin position="272"/>
        <end position="312"/>
    </location>
</feature>
<organism evidence="2 3">
    <name type="scientific">Setomelanomma holmii</name>
    <dbReference type="NCBI Taxonomy" id="210430"/>
    <lineage>
        <taxon>Eukaryota</taxon>
        <taxon>Fungi</taxon>
        <taxon>Dikarya</taxon>
        <taxon>Ascomycota</taxon>
        <taxon>Pezizomycotina</taxon>
        <taxon>Dothideomycetes</taxon>
        <taxon>Pleosporomycetidae</taxon>
        <taxon>Pleosporales</taxon>
        <taxon>Pleosporineae</taxon>
        <taxon>Phaeosphaeriaceae</taxon>
        <taxon>Setomelanomma</taxon>
    </lineage>
</organism>
<evidence type="ECO:0000256" key="1">
    <source>
        <dbReference type="SAM" id="MobiDB-lite"/>
    </source>
</evidence>
<evidence type="ECO:0000313" key="3">
    <source>
        <dbReference type="Proteomes" id="UP000799777"/>
    </source>
</evidence>
<protein>
    <submittedName>
        <fullName evidence="2">Uncharacterized protein</fullName>
    </submittedName>
</protein>
<comment type="caution">
    <text evidence="2">The sequence shown here is derived from an EMBL/GenBank/DDBJ whole genome shotgun (WGS) entry which is preliminary data.</text>
</comment>
<evidence type="ECO:0000313" key="2">
    <source>
        <dbReference type="EMBL" id="KAF2025763.1"/>
    </source>
</evidence>
<proteinExistence type="predicted"/>
<dbReference type="AlphaFoldDB" id="A0A9P4GZZ2"/>
<gene>
    <name evidence="2" type="ORF">EK21DRAFT_116471</name>
</gene>
<feature type="compositionally biased region" description="Basic and acidic residues" evidence="1">
    <location>
        <begin position="117"/>
        <end position="126"/>
    </location>
</feature>
<name>A0A9P4GZZ2_9PLEO</name>
<dbReference type="Proteomes" id="UP000799777">
    <property type="component" value="Unassembled WGS sequence"/>
</dbReference>
<accession>A0A9P4GZZ2</accession>
<feature type="region of interest" description="Disordered" evidence="1">
    <location>
        <begin position="60"/>
        <end position="89"/>
    </location>
</feature>
<keyword evidence="3" id="KW-1185">Reference proteome</keyword>
<sequence length="312" mass="34649">MLVAKEGIQAYEAFFKKKCAAIEYWDKFPEQYTAAWKYHRNVDGMSWWATREVWLENVLADSTESSENERESSEEPTSSRTSVQNEDEDDTGIEHFVLADPAVVKVVPMNKPHRKSSSKEGQDPFRSEQALPIRRRGSYATIQDAFEEKIRKLAPAFAPPGLSMSDRPSPEDTLSPLSSPYSFFAAPPGLAGLSLAQQKVSKKQLAAGDGPPGLAKLSFTQRINNMLRMTLLDTAPPTASKQLDAVAGLSDTAKPPSAWRFDKLLRMSALNFDPDRPTAPPSGLRIQQQHDRQPPTHRPSARNIHPLAAQLP</sequence>